<name>A0A559SL53_9HYPH</name>
<dbReference type="Proteomes" id="UP000319824">
    <property type="component" value="Unassembled WGS sequence"/>
</dbReference>
<accession>A0A559SL53</accession>
<dbReference type="EMBL" id="VISO01000003">
    <property type="protein sequence ID" value="TVZ63081.1"/>
    <property type="molecule type" value="Genomic_DNA"/>
</dbReference>
<evidence type="ECO:0000313" key="2">
    <source>
        <dbReference type="Proteomes" id="UP000319824"/>
    </source>
</evidence>
<organism evidence="1 2">
    <name type="scientific">Rhizobium mongolense USDA 1844</name>
    <dbReference type="NCBI Taxonomy" id="1079460"/>
    <lineage>
        <taxon>Bacteria</taxon>
        <taxon>Pseudomonadati</taxon>
        <taxon>Pseudomonadota</taxon>
        <taxon>Alphaproteobacteria</taxon>
        <taxon>Hyphomicrobiales</taxon>
        <taxon>Rhizobiaceae</taxon>
        <taxon>Rhizobium/Agrobacterium group</taxon>
        <taxon>Rhizobium</taxon>
    </lineage>
</organism>
<dbReference type="RefSeq" id="WP_022717062.1">
    <property type="nucleotide sequence ID" value="NZ_ATTQ01000013.1"/>
</dbReference>
<sequence length="254" mass="28797">MRPQHLTNDYLIRLRYGETLSFAIPSSPTYGIPTKPLDYRVPLPFEGKREPSIKSPFNYRGTMVGINDNRIMPFESKVERNAEIIFQTDPRIARIKPQPLVIKYTAADGKEKKHIVDFLLHKVDGSRALVAAKPTLLLVRTGLVDLLLRLWDQGRLTGIADSLSFVTEKYASDEAAYNASEIIKARRLRNEAEYDIALNILKNVRGPVRFCALLAGAEPPAHRRTALWNLIDEKRLRPVKAGRIEDHSLMTVTL</sequence>
<proteinExistence type="predicted"/>
<evidence type="ECO:0008006" key="3">
    <source>
        <dbReference type="Google" id="ProtNLM"/>
    </source>
</evidence>
<dbReference type="AlphaFoldDB" id="A0A559SL53"/>
<gene>
    <name evidence="1" type="ORF">BCL32_3197</name>
</gene>
<reference evidence="1 2" key="1">
    <citation type="submission" date="2019-06" db="EMBL/GenBank/DDBJ databases">
        <title>Pac Bio to generate improved reference genome sequences for organisms with transposon mutant libraries (support for FEBA project).</title>
        <authorList>
            <person name="Blow M."/>
        </authorList>
    </citation>
    <scope>NUCLEOTIDE SEQUENCE [LARGE SCALE GENOMIC DNA]</scope>
    <source>
        <strain evidence="1 2">USDA 1844</strain>
    </source>
</reference>
<protein>
    <recommendedName>
        <fullName evidence="3">TnsA endonuclease-like protein</fullName>
    </recommendedName>
</protein>
<comment type="caution">
    <text evidence="1">The sequence shown here is derived from an EMBL/GenBank/DDBJ whole genome shotgun (WGS) entry which is preliminary data.</text>
</comment>
<evidence type="ECO:0000313" key="1">
    <source>
        <dbReference type="EMBL" id="TVZ63081.1"/>
    </source>
</evidence>